<sequence length="465" mass="50602">MRTIVNHILLLALLTSSACGQTKTLNGVYAGLEVVPSAVMGGGMDRYDNAFLFRPNGTFTDKLEETDWKTRVDGSYTVSGKNITLKFTKSGRTHQYKLDSDGNIDAGGYSLVYQPSDSSIPAGVYEFSKMSSSGGGSSGTVYVGVGTDNTLRFDGKGHFSNNKARATAVIGNVGGGSSRKSSGEGTYTINKGLLTLKFDNGKTETHSFFCRPAYKPIMAVIDGGIFFMKNKEGQEDKSTAGNKTGNAAIAESKSNRTGTTETTSVTDPKEMLLKANAVHGGTILDDLKFIGFTATMQGLKINSYVDIAGQRLRLEVRQNEKLVQVEQVEGQKGWMWQQDKISQLPANRVSEMRAAFSSGILGLRKEQLRRLSIKNIKAFKAGNAITTVKDGKQFVFMLNEEFQLVGEANNAGKSVSSSVYKDLRTSNGLLLPFQETASSGVQKNVIRYDKYEVNITYPETIWDKP</sequence>
<feature type="region of interest" description="Disordered" evidence="1">
    <location>
        <begin position="235"/>
        <end position="265"/>
    </location>
</feature>
<evidence type="ECO:0000256" key="2">
    <source>
        <dbReference type="SAM" id="SignalP"/>
    </source>
</evidence>
<feature type="chain" id="PRO_5046107109" description="Fimbrillin-like protein" evidence="2">
    <location>
        <begin position="21"/>
        <end position="465"/>
    </location>
</feature>
<reference evidence="4" key="1">
    <citation type="journal article" date="2019" name="Int. J. Syst. Evol. Microbiol.">
        <title>The Global Catalogue of Microorganisms (GCM) 10K type strain sequencing project: providing services to taxonomists for standard genome sequencing and annotation.</title>
        <authorList>
            <consortium name="The Broad Institute Genomics Platform"/>
            <consortium name="The Broad Institute Genome Sequencing Center for Infectious Disease"/>
            <person name="Wu L."/>
            <person name="Ma J."/>
        </authorList>
    </citation>
    <scope>NUCLEOTIDE SEQUENCE [LARGE SCALE GENOMIC DNA]</scope>
    <source>
        <strain evidence="4">JCM 18283</strain>
    </source>
</reference>
<keyword evidence="4" id="KW-1185">Reference proteome</keyword>
<dbReference type="EMBL" id="BAABJI010000002">
    <property type="protein sequence ID" value="GAA4919006.1"/>
    <property type="molecule type" value="Genomic_DNA"/>
</dbReference>
<dbReference type="PROSITE" id="PS51257">
    <property type="entry name" value="PROKAR_LIPOPROTEIN"/>
    <property type="match status" value="1"/>
</dbReference>
<evidence type="ECO:0000256" key="1">
    <source>
        <dbReference type="SAM" id="MobiDB-lite"/>
    </source>
</evidence>
<keyword evidence="2" id="KW-0732">Signal</keyword>
<dbReference type="Proteomes" id="UP001501436">
    <property type="component" value="Unassembled WGS sequence"/>
</dbReference>
<evidence type="ECO:0000313" key="4">
    <source>
        <dbReference type="Proteomes" id="UP001501436"/>
    </source>
</evidence>
<feature type="signal peptide" evidence="2">
    <location>
        <begin position="1"/>
        <end position="20"/>
    </location>
</feature>
<gene>
    <name evidence="3" type="ORF">GCM10023313_23320</name>
</gene>
<feature type="compositionally biased region" description="Polar residues" evidence="1">
    <location>
        <begin position="255"/>
        <end position="265"/>
    </location>
</feature>
<name>A0ABP9FVC3_9SPHI</name>
<dbReference type="RefSeq" id="WP_345331376.1">
    <property type="nucleotide sequence ID" value="NZ_BAABJI010000002.1"/>
</dbReference>
<accession>A0ABP9FVC3</accession>
<protein>
    <recommendedName>
        <fullName evidence="5">Fimbrillin-like protein</fullName>
    </recommendedName>
</protein>
<organism evidence="3 4">
    <name type="scientific">Mucilaginibacter defluvii</name>
    <dbReference type="NCBI Taxonomy" id="1196019"/>
    <lineage>
        <taxon>Bacteria</taxon>
        <taxon>Pseudomonadati</taxon>
        <taxon>Bacteroidota</taxon>
        <taxon>Sphingobacteriia</taxon>
        <taxon>Sphingobacteriales</taxon>
        <taxon>Sphingobacteriaceae</taxon>
        <taxon>Mucilaginibacter</taxon>
    </lineage>
</organism>
<evidence type="ECO:0000313" key="3">
    <source>
        <dbReference type="EMBL" id="GAA4919006.1"/>
    </source>
</evidence>
<comment type="caution">
    <text evidence="3">The sequence shown here is derived from an EMBL/GenBank/DDBJ whole genome shotgun (WGS) entry which is preliminary data.</text>
</comment>
<proteinExistence type="predicted"/>
<evidence type="ECO:0008006" key="5">
    <source>
        <dbReference type="Google" id="ProtNLM"/>
    </source>
</evidence>